<comment type="caution">
    <text evidence="8">The sequence shown here is derived from an EMBL/GenBank/DDBJ whole genome shotgun (WGS) entry which is preliminary data.</text>
</comment>
<evidence type="ECO:0000256" key="5">
    <source>
        <dbReference type="ARBA" id="ARBA00022801"/>
    </source>
</evidence>
<dbReference type="GO" id="GO:0016042">
    <property type="term" value="P:lipid catabolic process"/>
    <property type="evidence" value="ECO:0007669"/>
    <property type="project" value="UniProtKB-KW"/>
</dbReference>
<comment type="similarity">
    <text evidence="2">Belongs to the 'GDSL' lipolytic enzyme family.</text>
</comment>
<keyword evidence="3" id="KW-0964">Secreted</keyword>
<dbReference type="InterPro" id="IPR036514">
    <property type="entry name" value="SGNH_hydro_sf"/>
</dbReference>
<gene>
    <name evidence="8" type="ORF">TEA_014780</name>
</gene>
<evidence type="ECO:0000313" key="8">
    <source>
        <dbReference type="EMBL" id="THG17671.1"/>
    </source>
</evidence>
<evidence type="ECO:0008006" key="10">
    <source>
        <dbReference type="Google" id="ProtNLM"/>
    </source>
</evidence>
<evidence type="ECO:0000256" key="2">
    <source>
        <dbReference type="ARBA" id="ARBA00008668"/>
    </source>
</evidence>
<evidence type="ECO:0000256" key="1">
    <source>
        <dbReference type="ARBA" id="ARBA00004613"/>
    </source>
</evidence>
<evidence type="ECO:0000256" key="4">
    <source>
        <dbReference type="ARBA" id="ARBA00022729"/>
    </source>
</evidence>
<accession>A0A4S4EM04</accession>
<dbReference type="AlphaFoldDB" id="A0A4S4EM04"/>
<dbReference type="SUPFAM" id="SSF54928">
    <property type="entry name" value="RNA-binding domain, RBD"/>
    <property type="match status" value="1"/>
</dbReference>
<dbReference type="GO" id="GO:0005576">
    <property type="term" value="C:extracellular region"/>
    <property type="evidence" value="ECO:0007669"/>
    <property type="project" value="UniProtKB-SubCell"/>
</dbReference>
<sequence length="177" mass="19630">MGDSLVDNGNNNELVTTAKSNYPPYGIDFPDGPTGRFSNGQNKADIIESMGTRGLYTIFSNYGVVMDPFIPNKRRKMTRSRVGFVRYNCSTATDMAVKGTGAWYDDRALRVKIAEFGKESGPQPRLKQAPQNRKAIANNTTYNAGYQRNRPIVEVVRGRGVHTNAIRTIKAYEEGNG</sequence>
<dbReference type="GO" id="GO:0016787">
    <property type="term" value="F:hydrolase activity"/>
    <property type="evidence" value="ECO:0007669"/>
    <property type="project" value="UniProtKB-KW"/>
</dbReference>
<dbReference type="PANTHER" id="PTHR45650:SF9">
    <property type="entry name" value="SGNH HYDROLASE-TYPE ESTERASE DOMAIN-CONTAINING PROTEIN"/>
    <property type="match status" value="1"/>
</dbReference>
<dbReference type="InterPro" id="IPR051238">
    <property type="entry name" value="GDSL_esterase/lipase"/>
</dbReference>
<reference evidence="8 9" key="1">
    <citation type="journal article" date="2018" name="Proc. Natl. Acad. Sci. U.S.A.">
        <title>Draft genome sequence of Camellia sinensis var. sinensis provides insights into the evolution of the tea genome and tea quality.</title>
        <authorList>
            <person name="Wei C."/>
            <person name="Yang H."/>
            <person name="Wang S."/>
            <person name="Zhao J."/>
            <person name="Liu C."/>
            <person name="Gao L."/>
            <person name="Xia E."/>
            <person name="Lu Y."/>
            <person name="Tai Y."/>
            <person name="She G."/>
            <person name="Sun J."/>
            <person name="Cao H."/>
            <person name="Tong W."/>
            <person name="Gao Q."/>
            <person name="Li Y."/>
            <person name="Deng W."/>
            <person name="Jiang X."/>
            <person name="Wang W."/>
            <person name="Chen Q."/>
            <person name="Zhang S."/>
            <person name="Li H."/>
            <person name="Wu J."/>
            <person name="Wang P."/>
            <person name="Li P."/>
            <person name="Shi C."/>
            <person name="Zheng F."/>
            <person name="Jian J."/>
            <person name="Huang B."/>
            <person name="Shan D."/>
            <person name="Shi M."/>
            <person name="Fang C."/>
            <person name="Yue Y."/>
            <person name="Li F."/>
            <person name="Li D."/>
            <person name="Wei S."/>
            <person name="Han B."/>
            <person name="Jiang C."/>
            <person name="Yin Y."/>
            <person name="Xia T."/>
            <person name="Zhang Z."/>
            <person name="Bennetzen J.L."/>
            <person name="Zhao S."/>
            <person name="Wan X."/>
        </authorList>
    </citation>
    <scope>NUCLEOTIDE SEQUENCE [LARGE SCALE GENOMIC DNA]</scope>
    <source>
        <strain evidence="9">cv. Shuchazao</strain>
        <tissue evidence="8">Leaf</tissue>
    </source>
</reference>
<keyword evidence="7" id="KW-0443">Lipid metabolism</keyword>
<comment type="subcellular location">
    <subcellularLocation>
        <location evidence="1">Secreted</location>
    </subcellularLocation>
</comment>
<keyword evidence="5" id="KW-0378">Hydrolase</keyword>
<organism evidence="8 9">
    <name type="scientific">Camellia sinensis var. sinensis</name>
    <name type="common">China tea</name>
    <dbReference type="NCBI Taxonomy" id="542762"/>
    <lineage>
        <taxon>Eukaryota</taxon>
        <taxon>Viridiplantae</taxon>
        <taxon>Streptophyta</taxon>
        <taxon>Embryophyta</taxon>
        <taxon>Tracheophyta</taxon>
        <taxon>Spermatophyta</taxon>
        <taxon>Magnoliopsida</taxon>
        <taxon>eudicotyledons</taxon>
        <taxon>Gunneridae</taxon>
        <taxon>Pentapetalae</taxon>
        <taxon>asterids</taxon>
        <taxon>Ericales</taxon>
        <taxon>Theaceae</taxon>
        <taxon>Camellia</taxon>
    </lineage>
</organism>
<evidence type="ECO:0000256" key="3">
    <source>
        <dbReference type="ARBA" id="ARBA00022525"/>
    </source>
</evidence>
<dbReference type="InterPro" id="IPR035979">
    <property type="entry name" value="RBD_domain_sf"/>
</dbReference>
<evidence type="ECO:0000256" key="7">
    <source>
        <dbReference type="ARBA" id="ARBA00023098"/>
    </source>
</evidence>
<dbReference type="CDD" id="cd00590">
    <property type="entry name" value="RRM_SF"/>
    <property type="match status" value="1"/>
</dbReference>
<name>A0A4S4EM04_CAMSN</name>
<keyword evidence="9" id="KW-1185">Reference proteome</keyword>
<protein>
    <recommendedName>
        <fullName evidence="10">RRM domain-containing protein</fullName>
    </recommendedName>
</protein>
<keyword evidence="4" id="KW-0732">Signal</keyword>
<dbReference type="PANTHER" id="PTHR45650">
    <property type="entry name" value="GDSL-LIKE LIPASE/ACYLHYDROLASE-RELATED"/>
    <property type="match status" value="1"/>
</dbReference>
<evidence type="ECO:0000256" key="6">
    <source>
        <dbReference type="ARBA" id="ARBA00022963"/>
    </source>
</evidence>
<proteinExistence type="inferred from homology"/>
<evidence type="ECO:0000313" key="9">
    <source>
        <dbReference type="Proteomes" id="UP000306102"/>
    </source>
</evidence>
<keyword evidence="6" id="KW-0442">Lipid degradation</keyword>
<dbReference type="Gene3D" id="3.40.50.1110">
    <property type="entry name" value="SGNH hydrolase"/>
    <property type="match status" value="1"/>
</dbReference>
<dbReference type="GO" id="GO:0003676">
    <property type="term" value="F:nucleic acid binding"/>
    <property type="evidence" value="ECO:0007669"/>
    <property type="project" value="InterPro"/>
</dbReference>
<dbReference type="Proteomes" id="UP000306102">
    <property type="component" value="Unassembled WGS sequence"/>
</dbReference>
<dbReference type="EMBL" id="SDRB02003467">
    <property type="protein sequence ID" value="THG17671.1"/>
    <property type="molecule type" value="Genomic_DNA"/>
</dbReference>